<dbReference type="Proteomes" id="UP000003378">
    <property type="component" value="Unassembled WGS sequence"/>
</dbReference>
<dbReference type="EMBL" id="AFDP01000008">
    <property type="protein sequence ID" value="EGG40469.1"/>
    <property type="molecule type" value="Genomic_DNA"/>
</dbReference>
<name>F3SHR0_STRSA</name>
<protein>
    <submittedName>
        <fullName evidence="1">Uncharacterized protein</fullName>
    </submittedName>
</protein>
<evidence type="ECO:0000313" key="1">
    <source>
        <dbReference type="EMBL" id="EGG40469.1"/>
    </source>
</evidence>
<comment type="caution">
    <text evidence="1">The sequence shown here is derived from an EMBL/GenBank/DDBJ whole genome shotgun (WGS) entry which is preliminary data.</text>
</comment>
<dbReference type="AlphaFoldDB" id="F3SHR0"/>
<dbReference type="HOGENOM" id="CLU_3317937_0_0_9"/>
<sequence length="39" mass="4579">MLALLSYLVPSFILVSNTSNVKLNIEEWLLFSRIYLFCQ</sequence>
<organism evidence="1 2">
    <name type="scientific">Streptococcus sanguinis SK1087</name>
    <dbReference type="NCBI Taxonomy" id="888824"/>
    <lineage>
        <taxon>Bacteria</taxon>
        <taxon>Bacillati</taxon>
        <taxon>Bacillota</taxon>
        <taxon>Bacilli</taxon>
        <taxon>Lactobacillales</taxon>
        <taxon>Streptococcaceae</taxon>
        <taxon>Streptococcus</taxon>
    </lineage>
</organism>
<evidence type="ECO:0000313" key="2">
    <source>
        <dbReference type="Proteomes" id="UP000003378"/>
    </source>
</evidence>
<gene>
    <name evidence="1" type="ORF">HMPREF9397_0682</name>
</gene>
<proteinExistence type="predicted"/>
<reference evidence="1 2" key="1">
    <citation type="submission" date="2011-03" db="EMBL/GenBank/DDBJ databases">
        <authorList>
            <person name="Muzny D."/>
            <person name="Qin X."/>
            <person name="Deng J."/>
            <person name="Jiang H."/>
            <person name="Liu Y."/>
            <person name="Qu J."/>
            <person name="Song X.-Z."/>
            <person name="Zhang L."/>
            <person name="Thornton R."/>
            <person name="Coyle M."/>
            <person name="Francisco L."/>
            <person name="Jackson L."/>
            <person name="Javaid M."/>
            <person name="Korchina V."/>
            <person name="Kovar C."/>
            <person name="Mata R."/>
            <person name="Mathew T."/>
            <person name="Ngo R."/>
            <person name="Nguyen L."/>
            <person name="Nguyen N."/>
            <person name="Okwuonu G."/>
            <person name="Ongeri F."/>
            <person name="Pham C."/>
            <person name="Simmons D."/>
            <person name="Wilczek-Boney K."/>
            <person name="Hale W."/>
            <person name="Jakkamsetti A."/>
            <person name="Pham P."/>
            <person name="Ruth R."/>
            <person name="San Lucas F."/>
            <person name="Warren J."/>
            <person name="Zhang J."/>
            <person name="Zhao Z."/>
            <person name="Zhou C."/>
            <person name="Zhu D."/>
            <person name="Lee S."/>
            <person name="Bess C."/>
            <person name="Blankenburg K."/>
            <person name="Forbes L."/>
            <person name="Fu Q."/>
            <person name="Gubbala S."/>
            <person name="Hirani K."/>
            <person name="Jayaseelan J.C."/>
            <person name="Lara F."/>
            <person name="Munidasa M."/>
            <person name="Palculict T."/>
            <person name="Patil S."/>
            <person name="Pu L.-L."/>
            <person name="Saada N."/>
            <person name="Tang L."/>
            <person name="Weissenberger G."/>
            <person name="Zhu Y."/>
            <person name="Hemphill L."/>
            <person name="Shang Y."/>
            <person name="Youmans B."/>
            <person name="Ayvaz T."/>
            <person name="Ross M."/>
            <person name="Santibanez J."/>
            <person name="Aqrawi P."/>
            <person name="Gross S."/>
            <person name="Joshi V."/>
            <person name="Fowler G."/>
            <person name="Nazareth L."/>
            <person name="Reid J."/>
            <person name="Worley K."/>
            <person name="Petrosino J."/>
            <person name="Highlander S."/>
            <person name="Gibbs R."/>
        </authorList>
    </citation>
    <scope>NUCLEOTIDE SEQUENCE [LARGE SCALE GENOMIC DNA]</scope>
    <source>
        <strain evidence="1 2">SK1087</strain>
    </source>
</reference>
<accession>F3SHR0</accession>